<feature type="domain" description="DUF3817" evidence="7">
    <location>
        <begin position="10"/>
        <end position="96"/>
    </location>
</feature>
<dbReference type="Proteomes" id="UP000231857">
    <property type="component" value="Unassembled WGS sequence"/>
</dbReference>
<keyword evidence="4 6" id="KW-1133">Transmembrane helix</keyword>
<dbReference type="PANTHER" id="PTHR40077">
    <property type="entry name" value="MEMBRANE PROTEIN-RELATED"/>
    <property type="match status" value="1"/>
</dbReference>
<dbReference type="PANTHER" id="PTHR40077:SF2">
    <property type="entry name" value="MEMBRANE PROTEIN"/>
    <property type="match status" value="1"/>
</dbReference>
<evidence type="ECO:0000259" key="7">
    <source>
        <dbReference type="Pfam" id="PF12823"/>
    </source>
</evidence>
<keyword evidence="3 6" id="KW-0812">Transmembrane</keyword>
<feature type="transmembrane region" description="Helical" evidence="6">
    <location>
        <begin position="45"/>
        <end position="64"/>
    </location>
</feature>
<evidence type="ECO:0000256" key="3">
    <source>
        <dbReference type="ARBA" id="ARBA00022692"/>
    </source>
</evidence>
<dbReference type="RefSeq" id="WP_100724589.1">
    <property type="nucleotide sequence ID" value="NZ_NPEG01000011.1"/>
</dbReference>
<sequence length="104" mass="11638">MGKFFSTDLGRLRLLGFLEGSSLLLLVLVGVPLKYGLGIPDLVKLVGPIHGGLFLLFILQTFHFSIEHSWSFRERTWIVLLASSIPFGTFYVDKTILKNLSEKG</sequence>
<evidence type="ECO:0000256" key="6">
    <source>
        <dbReference type="SAM" id="Phobius"/>
    </source>
</evidence>
<keyword evidence="9" id="KW-1185">Reference proteome</keyword>
<evidence type="ECO:0000256" key="2">
    <source>
        <dbReference type="ARBA" id="ARBA00022475"/>
    </source>
</evidence>
<comment type="subcellular location">
    <subcellularLocation>
        <location evidence="1">Cell membrane</location>
        <topology evidence="1">Multi-pass membrane protein</topology>
    </subcellularLocation>
</comment>
<dbReference type="EMBL" id="NPEI01000007">
    <property type="protein sequence ID" value="PKA15555.1"/>
    <property type="molecule type" value="Genomic_DNA"/>
</dbReference>
<protein>
    <recommendedName>
        <fullName evidence="7">DUF3817 domain-containing protein</fullName>
    </recommendedName>
</protein>
<gene>
    <name evidence="8" type="ORF">CH363_13190</name>
</gene>
<proteinExistence type="predicted"/>
<keyword evidence="5 6" id="KW-0472">Membrane</keyword>
<feature type="transmembrane region" description="Helical" evidence="6">
    <location>
        <begin position="12"/>
        <end position="33"/>
    </location>
</feature>
<evidence type="ECO:0000313" key="9">
    <source>
        <dbReference type="Proteomes" id="UP000231857"/>
    </source>
</evidence>
<evidence type="ECO:0000256" key="1">
    <source>
        <dbReference type="ARBA" id="ARBA00004651"/>
    </source>
</evidence>
<evidence type="ECO:0000313" key="8">
    <source>
        <dbReference type="EMBL" id="PKA15555.1"/>
    </source>
</evidence>
<comment type="caution">
    <text evidence="8">The sequence shown here is derived from an EMBL/GenBank/DDBJ whole genome shotgun (WGS) entry which is preliminary data.</text>
</comment>
<accession>A0ABX4PL16</accession>
<organism evidence="8 9">
    <name type="scientific">Leptospira haakeii</name>
    <dbReference type="NCBI Taxonomy" id="2023198"/>
    <lineage>
        <taxon>Bacteria</taxon>
        <taxon>Pseudomonadati</taxon>
        <taxon>Spirochaetota</taxon>
        <taxon>Spirochaetia</taxon>
        <taxon>Leptospirales</taxon>
        <taxon>Leptospiraceae</taxon>
        <taxon>Leptospira</taxon>
    </lineage>
</organism>
<dbReference type="InterPro" id="IPR023845">
    <property type="entry name" value="DUF3817_TM"/>
</dbReference>
<reference evidence="8 9" key="1">
    <citation type="submission" date="2017-07" db="EMBL/GenBank/DDBJ databases">
        <title>Leptospira spp. isolated from tropical soils.</title>
        <authorList>
            <person name="Thibeaux R."/>
            <person name="Iraola G."/>
            <person name="Ferres I."/>
            <person name="Bierque E."/>
            <person name="Girault D."/>
            <person name="Soupe-Gilbert M.-E."/>
            <person name="Picardeau M."/>
            <person name="Goarant C."/>
        </authorList>
    </citation>
    <scope>NUCLEOTIDE SEQUENCE [LARGE SCALE GENOMIC DNA]</scope>
    <source>
        <strain evidence="8 9">ATI7-C-A2</strain>
    </source>
</reference>
<dbReference type="Pfam" id="PF12823">
    <property type="entry name" value="DUF3817"/>
    <property type="match status" value="1"/>
</dbReference>
<keyword evidence="2" id="KW-1003">Cell membrane</keyword>
<name>A0ABX4PL16_9LEPT</name>
<evidence type="ECO:0000256" key="4">
    <source>
        <dbReference type="ARBA" id="ARBA00022989"/>
    </source>
</evidence>
<dbReference type="NCBIfam" id="TIGR03954">
    <property type="entry name" value="integ_memb_HG"/>
    <property type="match status" value="1"/>
</dbReference>
<evidence type="ECO:0000256" key="5">
    <source>
        <dbReference type="ARBA" id="ARBA00023136"/>
    </source>
</evidence>